<dbReference type="EMBL" id="JAACJJ010000028">
    <property type="protein sequence ID" value="KAF5322647.1"/>
    <property type="molecule type" value="Genomic_DNA"/>
</dbReference>
<dbReference type="InterPro" id="IPR032466">
    <property type="entry name" value="Metal_Hydrolase"/>
</dbReference>
<dbReference type="AlphaFoldDB" id="A0A8H5F3W5"/>
<dbReference type="PROSITE" id="PS01090">
    <property type="entry name" value="TATD_2"/>
    <property type="match status" value="1"/>
</dbReference>
<feature type="compositionally biased region" description="Basic and acidic residues" evidence="2">
    <location>
        <begin position="393"/>
        <end position="407"/>
    </location>
</feature>
<dbReference type="Gene3D" id="3.20.20.140">
    <property type="entry name" value="Metal-dependent hydrolases"/>
    <property type="match status" value="1"/>
</dbReference>
<feature type="region of interest" description="Disordered" evidence="2">
    <location>
        <begin position="43"/>
        <end position="96"/>
    </location>
</feature>
<dbReference type="CDD" id="cd01310">
    <property type="entry name" value="TatD_DNAse"/>
    <property type="match status" value="1"/>
</dbReference>
<dbReference type="PANTHER" id="PTHR46363:SF1">
    <property type="entry name" value="DEOXYRIBONUCLEASE TATDN2-RELATED"/>
    <property type="match status" value="1"/>
</dbReference>
<dbReference type="OrthoDB" id="6079689at2759"/>
<feature type="region of interest" description="Disordered" evidence="2">
    <location>
        <begin position="436"/>
        <end position="463"/>
    </location>
</feature>
<feature type="compositionally biased region" description="Basic and acidic residues" evidence="2">
    <location>
        <begin position="436"/>
        <end position="459"/>
    </location>
</feature>
<dbReference type="InterPro" id="IPR001130">
    <property type="entry name" value="TatD-like"/>
</dbReference>
<name>A0A8H5F3W5_9AGAR</name>
<dbReference type="GO" id="GO:0016788">
    <property type="term" value="F:hydrolase activity, acting on ester bonds"/>
    <property type="evidence" value="ECO:0007669"/>
    <property type="project" value="InterPro"/>
</dbReference>
<accession>A0A8H5F3W5</accession>
<reference evidence="3 4" key="1">
    <citation type="journal article" date="2020" name="ISME J.">
        <title>Uncovering the hidden diversity of litter-decomposition mechanisms in mushroom-forming fungi.</title>
        <authorList>
            <person name="Floudas D."/>
            <person name="Bentzer J."/>
            <person name="Ahren D."/>
            <person name="Johansson T."/>
            <person name="Persson P."/>
            <person name="Tunlid A."/>
        </authorList>
    </citation>
    <scope>NUCLEOTIDE SEQUENCE [LARGE SCALE GENOMIC DNA]</scope>
    <source>
        <strain evidence="3 4">CBS 101986</strain>
    </source>
</reference>
<dbReference type="Proteomes" id="UP000567179">
    <property type="component" value="Unassembled WGS sequence"/>
</dbReference>
<keyword evidence="4" id="KW-1185">Reference proteome</keyword>
<comment type="caution">
    <text evidence="3">The sequence shown here is derived from an EMBL/GenBank/DDBJ whole genome shotgun (WGS) entry which is preliminary data.</text>
</comment>
<keyword evidence="1" id="KW-0378">Hydrolase</keyword>
<evidence type="ECO:0000256" key="1">
    <source>
        <dbReference type="ARBA" id="ARBA00022801"/>
    </source>
</evidence>
<evidence type="ECO:0000256" key="2">
    <source>
        <dbReference type="SAM" id="MobiDB-lite"/>
    </source>
</evidence>
<dbReference type="InterPro" id="IPR018228">
    <property type="entry name" value="DNase_TatD-rel_CS"/>
</dbReference>
<feature type="compositionally biased region" description="Basic residues" evidence="2">
    <location>
        <begin position="62"/>
        <end position="81"/>
    </location>
</feature>
<dbReference type="PANTHER" id="PTHR46363">
    <property type="entry name" value="DEOXYRIBONUCLEASE TATDN2-RELATED"/>
    <property type="match status" value="1"/>
</dbReference>
<sequence>MLLASTTLKRTSGPFISLSTLSIAFSPSLAFLYPSELLRSTQRQASSQATAHNTSHTTQKAQQKHIFKNKSNKQKMAKKKGSSTPHETTLLMPAPPTTLPIVDTHTHVASTYEAYVARYKSKREEGQGQWIDPADSKEMGPSPYTFLRAMFAERNVEALVDVWCEAPVRKEWRAFADAALALSSTPRDAASIETRDSRWKGVTEYWFVLGVHPHEAKSYTPAVEQDIITALSHPRNVGLGEIGLDYHYTLSPPDVQQHVFETQLKLAIANNKPITVHTREAEDDTERILKKVVPKEWKIHVHCFTDSPAFAQRLQEWFPNLYIGITGVITYTTNTNTADAIRDMVRGAADPSPPSNSSLTSGKSPLRILLETDAPYMVPSNLYGSLPAWNPNTDDKEQDKKDSKEMSRKKLALCHTGMLPWTAEFVAEVVNSVIKEHSSTETKEGEESEQEKPGEEEKTSGGVRLWTADDVMCVARENARTMYGV</sequence>
<feature type="region of interest" description="Disordered" evidence="2">
    <location>
        <begin position="387"/>
        <end position="407"/>
    </location>
</feature>
<protein>
    <submittedName>
        <fullName evidence="3">Uncharacterized protein</fullName>
    </submittedName>
</protein>
<evidence type="ECO:0000313" key="4">
    <source>
        <dbReference type="Proteomes" id="UP000567179"/>
    </source>
</evidence>
<dbReference type="SUPFAM" id="SSF51556">
    <property type="entry name" value="Metallo-dependent hydrolases"/>
    <property type="match status" value="1"/>
</dbReference>
<evidence type="ECO:0000313" key="3">
    <source>
        <dbReference type="EMBL" id="KAF5322647.1"/>
    </source>
</evidence>
<feature type="compositionally biased region" description="Polar residues" evidence="2">
    <location>
        <begin position="43"/>
        <end position="61"/>
    </location>
</feature>
<proteinExistence type="predicted"/>
<gene>
    <name evidence="3" type="ORF">D9619_000245</name>
</gene>
<dbReference type="Pfam" id="PF01026">
    <property type="entry name" value="TatD_DNase"/>
    <property type="match status" value="1"/>
</dbReference>
<organism evidence="3 4">
    <name type="scientific">Psilocybe cf. subviscida</name>
    <dbReference type="NCBI Taxonomy" id="2480587"/>
    <lineage>
        <taxon>Eukaryota</taxon>
        <taxon>Fungi</taxon>
        <taxon>Dikarya</taxon>
        <taxon>Basidiomycota</taxon>
        <taxon>Agaricomycotina</taxon>
        <taxon>Agaricomycetes</taxon>
        <taxon>Agaricomycetidae</taxon>
        <taxon>Agaricales</taxon>
        <taxon>Agaricineae</taxon>
        <taxon>Strophariaceae</taxon>
        <taxon>Psilocybe</taxon>
    </lineage>
</organism>